<evidence type="ECO:0000313" key="2">
    <source>
        <dbReference type="EMBL" id="GBG87503.1"/>
    </source>
</evidence>
<feature type="region of interest" description="Disordered" evidence="1">
    <location>
        <begin position="348"/>
        <end position="371"/>
    </location>
</feature>
<feature type="compositionally biased region" description="Acidic residues" evidence="1">
    <location>
        <begin position="137"/>
        <end position="151"/>
    </location>
</feature>
<dbReference type="Proteomes" id="UP000265515">
    <property type="component" value="Unassembled WGS sequence"/>
</dbReference>
<keyword evidence="3" id="KW-1185">Reference proteome</keyword>
<reference evidence="2 3" key="1">
    <citation type="journal article" date="2018" name="Cell">
        <title>The Chara Genome: Secondary Complexity and Implications for Plant Terrestrialization.</title>
        <authorList>
            <person name="Nishiyama T."/>
            <person name="Sakayama H."/>
            <person name="Vries J.D."/>
            <person name="Buschmann H."/>
            <person name="Saint-Marcoux D."/>
            <person name="Ullrich K.K."/>
            <person name="Haas F.B."/>
            <person name="Vanderstraeten L."/>
            <person name="Becker D."/>
            <person name="Lang D."/>
            <person name="Vosolsobe S."/>
            <person name="Rombauts S."/>
            <person name="Wilhelmsson P.K.I."/>
            <person name="Janitza P."/>
            <person name="Kern R."/>
            <person name="Heyl A."/>
            <person name="Rumpler F."/>
            <person name="Villalobos L.I.A.C."/>
            <person name="Clay J.M."/>
            <person name="Skokan R."/>
            <person name="Toyoda A."/>
            <person name="Suzuki Y."/>
            <person name="Kagoshima H."/>
            <person name="Schijlen E."/>
            <person name="Tajeshwar N."/>
            <person name="Catarino B."/>
            <person name="Hetherington A.J."/>
            <person name="Saltykova A."/>
            <person name="Bonnot C."/>
            <person name="Breuninger H."/>
            <person name="Symeonidi A."/>
            <person name="Radhakrishnan G.V."/>
            <person name="Van Nieuwerburgh F."/>
            <person name="Deforce D."/>
            <person name="Chang C."/>
            <person name="Karol K.G."/>
            <person name="Hedrich R."/>
            <person name="Ulvskov P."/>
            <person name="Glockner G."/>
            <person name="Delwiche C.F."/>
            <person name="Petrasek J."/>
            <person name="Van de Peer Y."/>
            <person name="Friml J."/>
            <person name="Beilby M."/>
            <person name="Dolan L."/>
            <person name="Kohara Y."/>
            <person name="Sugano S."/>
            <person name="Fujiyama A."/>
            <person name="Delaux P.-M."/>
            <person name="Quint M."/>
            <person name="TheiBen G."/>
            <person name="Hagemann M."/>
            <person name="Harholt J."/>
            <person name="Dunand C."/>
            <person name="Zachgo S."/>
            <person name="Langdale J."/>
            <person name="Maumus F."/>
            <person name="Straeten D.V.D."/>
            <person name="Gould S.B."/>
            <person name="Rensing S.A."/>
        </authorList>
    </citation>
    <scope>NUCLEOTIDE SEQUENCE [LARGE SCALE GENOMIC DNA]</scope>
    <source>
        <strain evidence="2 3">S276</strain>
    </source>
</reference>
<gene>
    <name evidence="2" type="ORF">CBR_g45562</name>
</gene>
<name>A0A388LZ23_CHABU</name>
<evidence type="ECO:0000256" key="1">
    <source>
        <dbReference type="SAM" id="MobiDB-lite"/>
    </source>
</evidence>
<dbReference type="Gramene" id="GBG87503">
    <property type="protein sequence ID" value="GBG87503"/>
    <property type="gene ID" value="CBR_g45562"/>
</dbReference>
<protein>
    <submittedName>
        <fullName evidence="2">Uncharacterized protein</fullName>
    </submittedName>
</protein>
<organism evidence="2 3">
    <name type="scientific">Chara braunii</name>
    <name type="common">Braun's stonewort</name>
    <dbReference type="NCBI Taxonomy" id="69332"/>
    <lineage>
        <taxon>Eukaryota</taxon>
        <taxon>Viridiplantae</taxon>
        <taxon>Streptophyta</taxon>
        <taxon>Charophyceae</taxon>
        <taxon>Charales</taxon>
        <taxon>Characeae</taxon>
        <taxon>Chara</taxon>
    </lineage>
</organism>
<feature type="region of interest" description="Disordered" evidence="1">
    <location>
        <begin position="137"/>
        <end position="156"/>
    </location>
</feature>
<sequence length="390" mass="41509">MCRGSCLRREGQVRGHPYQGGRRSGECTGPVEVYRSTGVGDGVALAVREATPPTLGQDRSVESQREIAGAAPSAFLAMKYAGIRTSSVMCLQLEEAGTEEGATSVHKDDRSLGSALMRLQGAESRETDGGEEWVQVEGEEEGGEWEEGGEGDEGREKELITLRDREDGEGGLSITDEERVDAGDEDVCGETSDSFGLVYARPCEGDIDDDATAMEMGMQVVSGLSMDHEEYDAHHLATAVHPPDGCDEAIMTVSPAKTTRRLSVSEVINSILGDVQAKTLSSTPSKDDALLSNETVAAGDLALILPCFPVPWSPLTRGRGGVVGGRQHVMSPKKCRVGTPALAVLALPTPTSPTKERKEKQAGKNRRSLRCQHSRVSGLSTLSVNPLVGF</sequence>
<evidence type="ECO:0000313" key="3">
    <source>
        <dbReference type="Proteomes" id="UP000265515"/>
    </source>
</evidence>
<dbReference type="EMBL" id="BFEA01000617">
    <property type="protein sequence ID" value="GBG87503.1"/>
    <property type="molecule type" value="Genomic_DNA"/>
</dbReference>
<proteinExistence type="predicted"/>
<comment type="caution">
    <text evidence="2">The sequence shown here is derived from an EMBL/GenBank/DDBJ whole genome shotgun (WGS) entry which is preliminary data.</text>
</comment>
<dbReference type="AlphaFoldDB" id="A0A388LZ23"/>
<accession>A0A388LZ23</accession>